<protein>
    <submittedName>
        <fullName evidence="1">Uncharacterized protein</fullName>
    </submittedName>
</protein>
<proteinExistence type="predicted"/>
<sequence length="130" mass="15288">MFYTDLAPGLGPPTLLFKEYSSVFSSLKLPWISPILITTEYLWDSLDLLEKGKKNMFDCNMSIKAHFRYSQLDMFPKNLYVISDEQEEQFRQDLKVMKGRCQDRLDEYLLADCCCSIRRDCQLIGYSRKS</sequence>
<evidence type="ECO:0000313" key="1">
    <source>
        <dbReference type="EMBL" id="GBL72095.1"/>
    </source>
</evidence>
<accession>A0A4Y1ZY34</accession>
<gene>
    <name evidence="1" type="ORF">AVEN_115105_1</name>
</gene>
<dbReference type="AlphaFoldDB" id="A0A4Y1ZY34"/>
<evidence type="ECO:0000313" key="2">
    <source>
        <dbReference type="Proteomes" id="UP000499080"/>
    </source>
</evidence>
<comment type="caution">
    <text evidence="1">The sequence shown here is derived from an EMBL/GenBank/DDBJ whole genome shotgun (WGS) entry which is preliminary data.</text>
</comment>
<keyword evidence="2" id="KW-1185">Reference proteome</keyword>
<dbReference type="EMBL" id="BGPR01000001">
    <property type="protein sequence ID" value="GBL72095.1"/>
    <property type="molecule type" value="Genomic_DNA"/>
</dbReference>
<dbReference type="Proteomes" id="UP000499080">
    <property type="component" value="Unassembled WGS sequence"/>
</dbReference>
<organism evidence="1 2">
    <name type="scientific">Araneus ventricosus</name>
    <name type="common">Orbweaver spider</name>
    <name type="synonym">Epeira ventricosa</name>
    <dbReference type="NCBI Taxonomy" id="182803"/>
    <lineage>
        <taxon>Eukaryota</taxon>
        <taxon>Metazoa</taxon>
        <taxon>Ecdysozoa</taxon>
        <taxon>Arthropoda</taxon>
        <taxon>Chelicerata</taxon>
        <taxon>Arachnida</taxon>
        <taxon>Araneae</taxon>
        <taxon>Araneomorphae</taxon>
        <taxon>Entelegynae</taxon>
        <taxon>Araneoidea</taxon>
        <taxon>Araneidae</taxon>
        <taxon>Araneus</taxon>
    </lineage>
</organism>
<dbReference type="PANTHER" id="PTHR46114:SF1">
    <property type="entry name" value="ZAD DOMAIN-CONTAINING PROTEIN"/>
    <property type="match status" value="1"/>
</dbReference>
<name>A0A4Y1ZY34_ARAVE</name>
<dbReference type="PANTHER" id="PTHR46114">
    <property type="entry name" value="APPLE DOMAIN-CONTAINING PROTEIN"/>
    <property type="match status" value="1"/>
</dbReference>
<reference evidence="1 2" key="1">
    <citation type="journal article" date="2019" name="Sci. Rep.">
        <title>Orb-weaving spider Araneus ventricosus genome elucidates the spidroin gene catalogue.</title>
        <authorList>
            <person name="Kono N."/>
            <person name="Nakamura H."/>
            <person name="Ohtoshi R."/>
            <person name="Moran D.A.P."/>
            <person name="Shinohara A."/>
            <person name="Yoshida Y."/>
            <person name="Fujiwara M."/>
            <person name="Mori M."/>
            <person name="Tomita M."/>
            <person name="Arakawa K."/>
        </authorList>
    </citation>
    <scope>NUCLEOTIDE SEQUENCE [LARGE SCALE GENOMIC DNA]</scope>
</reference>